<evidence type="ECO:0000313" key="1">
    <source>
        <dbReference type="EMBL" id="OBR03645.1"/>
    </source>
</evidence>
<name>A0A1B7XV64_COLHI</name>
<sequence>MVPARPLDEPGFGRWCPFGGRVLPELFSARRGSVRRGHHQVVESFLPVSGTVNEAITETLLTSEKLVKQLQPWRKASPSAKKGGQLKQNYDRWGFLYGATAGGSEDWYITGQIDCYVTQNGRLCPQIESPIPR</sequence>
<dbReference type="AlphaFoldDB" id="A0A1B7XV64"/>
<comment type="caution">
    <text evidence="1">The sequence shown here is derived from an EMBL/GenBank/DDBJ whole genome shotgun (WGS) entry which is preliminary data.</text>
</comment>
<dbReference type="EMBL" id="LTAN01000009">
    <property type="protein sequence ID" value="OBR03645.1"/>
    <property type="molecule type" value="Genomic_DNA"/>
</dbReference>
<dbReference type="KEGG" id="chig:CH63R_12772"/>
<organism evidence="1 2">
    <name type="scientific">Colletotrichum higginsianum (strain IMI 349063)</name>
    <name type="common">Crucifer anthracnose fungus</name>
    <dbReference type="NCBI Taxonomy" id="759273"/>
    <lineage>
        <taxon>Eukaryota</taxon>
        <taxon>Fungi</taxon>
        <taxon>Dikarya</taxon>
        <taxon>Ascomycota</taxon>
        <taxon>Pezizomycotina</taxon>
        <taxon>Sordariomycetes</taxon>
        <taxon>Hypocreomycetidae</taxon>
        <taxon>Glomerellales</taxon>
        <taxon>Glomerellaceae</taxon>
        <taxon>Colletotrichum</taxon>
        <taxon>Colletotrichum destructivum species complex</taxon>
    </lineage>
</organism>
<proteinExistence type="predicted"/>
<protein>
    <submittedName>
        <fullName evidence="1">FAD binding domain protein</fullName>
    </submittedName>
</protein>
<dbReference type="VEuPathDB" id="FungiDB:CH63R_12772"/>
<gene>
    <name evidence="1" type="ORF">CH63R_12772</name>
</gene>
<dbReference type="GeneID" id="28871853"/>
<dbReference type="Proteomes" id="UP000092177">
    <property type="component" value="Chromosome 9"/>
</dbReference>
<accession>A0A1B7XV64</accession>
<evidence type="ECO:0000313" key="2">
    <source>
        <dbReference type="Proteomes" id="UP000092177"/>
    </source>
</evidence>
<reference evidence="2" key="1">
    <citation type="journal article" date="2017" name="BMC Genomics">
        <title>Gapless genome assembly of Colletotrichum higginsianum reveals chromosome structure and association of transposable elements with secondary metabolite gene clusters.</title>
        <authorList>
            <person name="Dallery J.-F."/>
            <person name="Lapalu N."/>
            <person name="Zampounis A."/>
            <person name="Pigne S."/>
            <person name="Luyten I."/>
            <person name="Amselem J."/>
            <person name="Wittenberg A.H.J."/>
            <person name="Zhou S."/>
            <person name="de Queiroz M.V."/>
            <person name="Robin G.P."/>
            <person name="Auger A."/>
            <person name="Hainaut M."/>
            <person name="Henrissat B."/>
            <person name="Kim K.-T."/>
            <person name="Lee Y.-H."/>
            <person name="Lespinet O."/>
            <person name="Schwartz D.C."/>
            <person name="Thon M.R."/>
            <person name="O'Connell R.J."/>
        </authorList>
    </citation>
    <scope>NUCLEOTIDE SEQUENCE [LARGE SCALE GENOMIC DNA]</scope>
    <source>
        <strain evidence="2">IMI 349063</strain>
    </source>
</reference>
<keyword evidence="2" id="KW-1185">Reference proteome</keyword>
<dbReference type="RefSeq" id="XP_018152163.1">
    <property type="nucleotide sequence ID" value="XM_018307746.1"/>
</dbReference>